<dbReference type="InterPro" id="IPR028082">
    <property type="entry name" value="Peripla_BP_I"/>
</dbReference>
<dbReference type="GO" id="GO:0003700">
    <property type="term" value="F:DNA-binding transcription factor activity"/>
    <property type="evidence" value="ECO:0007669"/>
    <property type="project" value="InterPro"/>
</dbReference>
<dbReference type="SUPFAM" id="SSF46785">
    <property type="entry name" value="Winged helix' DNA-binding domain"/>
    <property type="match status" value="1"/>
</dbReference>
<dbReference type="Gene3D" id="3.40.50.2300">
    <property type="match status" value="2"/>
</dbReference>
<dbReference type="CDD" id="cd06267">
    <property type="entry name" value="PBP1_LacI_sugar_binding-like"/>
    <property type="match status" value="1"/>
</dbReference>
<protein>
    <submittedName>
        <fullName evidence="5">DNA-binding LacI/PurR family transcriptional regulator</fullName>
    </submittedName>
</protein>
<feature type="domain" description="HTH deoR-type" evidence="4">
    <location>
        <begin position="3"/>
        <end position="58"/>
    </location>
</feature>
<dbReference type="RefSeq" id="WP_158261913.1">
    <property type="nucleotide sequence ID" value="NZ_PYAU01000001.1"/>
</dbReference>
<reference evidence="5 6" key="1">
    <citation type="submission" date="2018-03" db="EMBL/GenBank/DDBJ databases">
        <title>Genomic Encyclopedia of Archaeal and Bacterial Type Strains, Phase II (KMG-II): from individual species to whole genera.</title>
        <authorList>
            <person name="Goeker M."/>
        </authorList>
    </citation>
    <scope>NUCLEOTIDE SEQUENCE [LARGE SCALE GENOMIC DNA]</scope>
    <source>
        <strain evidence="5 6">DSM 21548</strain>
    </source>
</reference>
<evidence type="ECO:0000256" key="3">
    <source>
        <dbReference type="ARBA" id="ARBA00023163"/>
    </source>
</evidence>
<evidence type="ECO:0000259" key="4">
    <source>
        <dbReference type="PROSITE" id="PS51000"/>
    </source>
</evidence>
<keyword evidence="3" id="KW-0804">Transcription</keyword>
<keyword evidence="1" id="KW-0805">Transcription regulation</keyword>
<dbReference type="InterPro" id="IPR001034">
    <property type="entry name" value="DeoR_HTH"/>
</dbReference>
<dbReference type="InterPro" id="IPR046335">
    <property type="entry name" value="LacI/GalR-like_sensor"/>
</dbReference>
<evidence type="ECO:0000313" key="6">
    <source>
        <dbReference type="Proteomes" id="UP000241203"/>
    </source>
</evidence>
<dbReference type="PRINTS" id="PR00037">
    <property type="entry name" value="HTHLACR"/>
</dbReference>
<keyword evidence="2 5" id="KW-0238">DNA-binding</keyword>
<dbReference type="SUPFAM" id="SSF53822">
    <property type="entry name" value="Periplasmic binding protein-like I"/>
    <property type="match status" value="1"/>
</dbReference>
<dbReference type="AlphaFoldDB" id="A0A2P8GUI1"/>
<dbReference type="Gene3D" id="1.10.10.10">
    <property type="entry name" value="Winged helix-like DNA-binding domain superfamily/Winged helix DNA-binding domain"/>
    <property type="match status" value="1"/>
</dbReference>
<comment type="caution">
    <text evidence="5">The sequence shown here is derived from an EMBL/GenBank/DDBJ whole genome shotgun (WGS) entry which is preliminary data.</text>
</comment>
<dbReference type="EMBL" id="PYAU01000001">
    <property type="protein sequence ID" value="PSL37613.1"/>
    <property type="molecule type" value="Genomic_DNA"/>
</dbReference>
<accession>A0A2P8GUI1</accession>
<evidence type="ECO:0000313" key="5">
    <source>
        <dbReference type="EMBL" id="PSL37613.1"/>
    </source>
</evidence>
<evidence type="ECO:0000256" key="1">
    <source>
        <dbReference type="ARBA" id="ARBA00023015"/>
    </source>
</evidence>
<dbReference type="PANTHER" id="PTHR30146">
    <property type="entry name" value="LACI-RELATED TRANSCRIPTIONAL REPRESSOR"/>
    <property type="match status" value="1"/>
</dbReference>
<dbReference type="PROSITE" id="PS51000">
    <property type="entry name" value="HTH_DEOR_2"/>
    <property type="match status" value="1"/>
</dbReference>
<gene>
    <name evidence="5" type="ORF">CLV49_1220</name>
</gene>
<evidence type="ECO:0000256" key="2">
    <source>
        <dbReference type="ARBA" id="ARBA00023125"/>
    </source>
</evidence>
<sequence>MLAAERRAMILALASEGGAVRIGDLVDRLGVSHVTVRRDLEGLVAEGALDKVRGGAVLSADANDSSALRGVRSGFSGTIGVVVPTSYYYRHVVDGIGAALEHSGAEMKLVISDYDLAEERRLVAEAVEDGAAGILMVPSVLEHEESSELLDFLAALPVPVVLIERELPGGGLGDITSVRSAHERGVFSAMRHLHDLGHRRVAMVSRGRTQSADFVRAGWVHARDVLGFDAESSIIGGEMLGFGPTWERGGSNVVLDAIESTGATALFSHGDENSLFLLLQAARARGLSVPEDLSIVAYDDEVSAHADPPLSAIAPDRERVGELATRLLVEAIERPSNDTPLHIQVEPRLLVRSSTAAPRARGGRDAGS</sequence>
<name>A0A2P8GUI1_9MICO</name>
<dbReference type="Pfam" id="PF13377">
    <property type="entry name" value="Peripla_BP_3"/>
    <property type="match status" value="1"/>
</dbReference>
<dbReference type="Proteomes" id="UP000241203">
    <property type="component" value="Unassembled WGS sequence"/>
</dbReference>
<dbReference type="PANTHER" id="PTHR30146:SF155">
    <property type="entry name" value="ALANINE RACEMASE"/>
    <property type="match status" value="1"/>
</dbReference>
<dbReference type="InterPro" id="IPR036388">
    <property type="entry name" value="WH-like_DNA-bd_sf"/>
</dbReference>
<dbReference type="SMART" id="SM00420">
    <property type="entry name" value="HTH_DEOR"/>
    <property type="match status" value="1"/>
</dbReference>
<proteinExistence type="predicted"/>
<organism evidence="5 6">
    <name type="scientific">Labedella gwakjiensis</name>
    <dbReference type="NCBI Taxonomy" id="390269"/>
    <lineage>
        <taxon>Bacteria</taxon>
        <taxon>Bacillati</taxon>
        <taxon>Actinomycetota</taxon>
        <taxon>Actinomycetes</taxon>
        <taxon>Micrococcales</taxon>
        <taxon>Microbacteriaceae</taxon>
        <taxon>Labedella</taxon>
    </lineage>
</organism>
<dbReference type="OrthoDB" id="3252280at2"/>
<dbReference type="InterPro" id="IPR036390">
    <property type="entry name" value="WH_DNA-bd_sf"/>
</dbReference>
<dbReference type="GO" id="GO:0000976">
    <property type="term" value="F:transcription cis-regulatory region binding"/>
    <property type="evidence" value="ECO:0007669"/>
    <property type="project" value="TreeGrafter"/>
</dbReference>
<dbReference type="Pfam" id="PF08220">
    <property type="entry name" value="HTH_DeoR"/>
    <property type="match status" value="1"/>
</dbReference>